<dbReference type="EMBL" id="AP022586">
    <property type="protein sequence ID" value="BBY15074.1"/>
    <property type="molecule type" value="Genomic_DNA"/>
</dbReference>
<evidence type="ECO:0000259" key="1">
    <source>
        <dbReference type="Pfam" id="PF10119"/>
    </source>
</evidence>
<evidence type="ECO:0008006" key="6">
    <source>
        <dbReference type="Google" id="ProtNLM"/>
    </source>
</evidence>
<dbReference type="InterPro" id="IPR029063">
    <property type="entry name" value="SAM-dependent_MTases_sf"/>
</dbReference>
<dbReference type="InterPro" id="IPR041698">
    <property type="entry name" value="Methyltransf_25"/>
</dbReference>
<dbReference type="CDD" id="cd02440">
    <property type="entry name" value="AdoMet_MTases"/>
    <property type="match status" value="1"/>
</dbReference>
<keyword evidence="5" id="KW-1185">Reference proteome</keyword>
<evidence type="ECO:0000259" key="2">
    <source>
        <dbReference type="Pfam" id="PF13649"/>
    </source>
</evidence>
<dbReference type="Pfam" id="PF13649">
    <property type="entry name" value="Methyltransf_25"/>
    <property type="match status" value="1"/>
</dbReference>
<dbReference type="InterPro" id="IPR050723">
    <property type="entry name" value="CFA/CMAS"/>
</dbReference>
<feature type="domain" description="Methyltransferase regulatory" evidence="1">
    <location>
        <begin position="218"/>
        <end position="302"/>
    </location>
</feature>
<dbReference type="InterPro" id="IPR018773">
    <property type="entry name" value="MeTrfase_reg_dom_prd"/>
</dbReference>
<dbReference type="AlphaFoldDB" id="A0AAD1MQG3"/>
<evidence type="ECO:0000259" key="3">
    <source>
        <dbReference type="Pfam" id="PF21782"/>
    </source>
</evidence>
<dbReference type="InterPro" id="IPR048976">
    <property type="entry name" value="WHD_PKMT"/>
</dbReference>
<proteinExistence type="predicted"/>
<evidence type="ECO:0000313" key="5">
    <source>
        <dbReference type="Proteomes" id="UP000466607"/>
    </source>
</evidence>
<gene>
    <name evidence="4" type="ORF">MLIT_06660</name>
</gene>
<dbReference type="PANTHER" id="PTHR43667">
    <property type="entry name" value="CYCLOPROPANE-FATTY-ACYL-PHOSPHOLIPID SYNTHASE"/>
    <property type="match status" value="1"/>
</dbReference>
<dbReference type="RefSeq" id="WP_134059976.1">
    <property type="nucleotide sequence ID" value="NZ_AP022586.1"/>
</dbReference>
<feature type="domain" description="PKMT C-terminal winged helix" evidence="3">
    <location>
        <begin position="447"/>
        <end position="519"/>
    </location>
</feature>
<feature type="domain" description="Methyltransferase" evidence="2">
    <location>
        <begin position="49"/>
        <end position="147"/>
    </location>
</feature>
<reference evidence="4 5" key="1">
    <citation type="journal article" date="2019" name="Emerg. Microbes Infect.">
        <title>Comprehensive subspecies identification of 175 nontuberculous mycobacteria species based on 7547 genomic profiles.</title>
        <authorList>
            <person name="Matsumoto Y."/>
            <person name="Kinjo T."/>
            <person name="Motooka D."/>
            <person name="Nabeya D."/>
            <person name="Jung N."/>
            <person name="Uechi K."/>
            <person name="Horii T."/>
            <person name="Iida T."/>
            <person name="Fujita J."/>
            <person name="Nakamura S."/>
        </authorList>
    </citation>
    <scope>NUCLEOTIDE SEQUENCE [LARGE SCALE GENOMIC DNA]</scope>
    <source>
        <strain evidence="4 5">JCM 17423</strain>
    </source>
</reference>
<dbReference type="Pfam" id="PF21782">
    <property type="entry name" value="WHD_PKMT"/>
    <property type="match status" value="1"/>
</dbReference>
<accession>A0AAD1MQG3</accession>
<protein>
    <recommendedName>
        <fullName evidence="6">Methyltransferase domain-containing protein</fullName>
    </recommendedName>
</protein>
<organism evidence="4 5">
    <name type="scientific">Mycolicibacterium litorale</name>
    <dbReference type="NCBI Taxonomy" id="758802"/>
    <lineage>
        <taxon>Bacteria</taxon>
        <taxon>Bacillati</taxon>
        <taxon>Actinomycetota</taxon>
        <taxon>Actinomycetes</taxon>
        <taxon>Mycobacteriales</taxon>
        <taxon>Mycobacteriaceae</taxon>
        <taxon>Mycolicibacterium</taxon>
    </lineage>
</organism>
<evidence type="ECO:0000313" key="4">
    <source>
        <dbReference type="EMBL" id="BBY15074.1"/>
    </source>
</evidence>
<sequence length="526" mass="58758">MVEAVDRLRADYDAVPYVSHAFPQTAPGRLAAIAHVFGLDVPNVSTARVLEIGCSAGGNLIPFAAWHPRARVVGLDLSAVQIDQGRKLVAALGLRNVELRQGDIASIDLTALGQFDFIICHGVYSWVPPNVQDAILSAFSRLLAPEGVAHLSYNVYPGWKAKEIVRDAMLLRGGDRTTAEEKLSYARGMIDFLHEVAPADSVLAKALDDFKAERSHANDYYVLHEQLEAFNAPCYFLDLGRRAEPHRLAYLADVEVQSMFAVNYGDKVAVPLLKECGHSQVLVEQYLDFVVNRTFRQSLLVHGERGPQISYQLDRRRFDRLHFAARLLPADGEVRLDDTTQEFRDGTRNLFTRDPGVKAAIDALSARWPWTLSRRELLYEVHAHLGRAGVAAPEDQEAKIDELLEALIIRGLARFRLDPVSPEPARTPLTIDEPIRRMAELARGRAGGYLVNRWHEGVALSVVDSYLLPLMDGTRDRDVLVEHLYAFVVEDAIRFERDGRRLSGADELRAAVAEWIDTLPQRLPAL</sequence>
<dbReference type="PANTHER" id="PTHR43667:SF2">
    <property type="entry name" value="FATTY ACID C-METHYL TRANSFERASE"/>
    <property type="match status" value="1"/>
</dbReference>
<dbReference type="Gene3D" id="3.40.50.150">
    <property type="entry name" value="Vaccinia Virus protein VP39"/>
    <property type="match status" value="1"/>
</dbReference>
<dbReference type="Proteomes" id="UP000466607">
    <property type="component" value="Chromosome"/>
</dbReference>
<dbReference type="SUPFAM" id="SSF53335">
    <property type="entry name" value="S-adenosyl-L-methionine-dependent methyltransferases"/>
    <property type="match status" value="1"/>
</dbReference>
<dbReference type="Pfam" id="PF10119">
    <property type="entry name" value="MethyTransf_Reg"/>
    <property type="match status" value="1"/>
</dbReference>
<name>A0AAD1MQG3_9MYCO</name>